<dbReference type="EC" id="6.1.1.23" evidence="9"/>
<comment type="similarity">
    <text evidence="2 9">Belongs to the class-II aminoacyl-tRNA synthetase family. Type 2 subfamily.</text>
</comment>
<keyword evidence="4 9" id="KW-0436">Ligase</keyword>
<dbReference type="PRINTS" id="PR01042">
    <property type="entry name" value="TRNASYNTHASP"/>
</dbReference>
<evidence type="ECO:0000256" key="9">
    <source>
        <dbReference type="HAMAP-Rule" id="MF_02075"/>
    </source>
</evidence>
<evidence type="ECO:0000256" key="1">
    <source>
        <dbReference type="ARBA" id="ARBA00004496"/>
    </source>
</evidence>
<dbReference type="GO" id="GO:0050560">
    <property type="term" value="F:aspartate-tRNA(Asn) ligase activity"/>
    <property type="evidence" value="ECO:0007669"/>
    <property type="project" value="UniProtKB-EC"/>
</dbReference>
<evidence type="ECO:0000256" key="3">
    <source>
        <dbReference type="ARBA" id="ARBA00022490"/>
    </source>
</evidence>
<dbReference type="NCBIfam" id="NF003483">
    <property type="entry name" value="PRK05159.1"/>
    <property type="match status" value="1"/>
</dbReference>
<gene>
    <name evidence="9 12" type="primary">aspS</name>
    <name evidence="12" type="ORF">ACFS27_02320</name>
</gene>
<keyword evidence="13" id="KW-1185">Reference proteome</keyword>
<dbReference type="EMBL" id="JBHUOG010000001">
    <property type="protein sequence ID" value="MFD2792376.1"/>
    <property type="molecule type" value="Genomic_DNA"/>
</dbReference>
<evidence type="ECO:0000256" key="8">
    <source>
        <dbReference type="ARBA" id="ARBA00023146"/>
    </source>
</evidence>
<evidence type="ECO:0000256" key="10">
    <source>
        <dbReference type="SAM" id="MobiDB-lite"/>
    </source>
</evidence>
<dbReference type="SUPFAM" id="SSF50249">
    <property type="entry name" value="Nucleic acid-binding proteins"/>
    <property type="match status" value="1"/>
</dbReference>
<feature type="binding site" evidence="9">
    <location>
        <position position="404"/>
    </location>
    <ligand>
        <name>L-aspartate</name>
        <dbReference type="ChEBI" id="CHEBI:29991"/>
    </ligand>
</feature>
<dbReference type="Gene3D" id="3.30.930.10">
    <property type="entry name" value="Bira Bifunctional Protein, Domain 2"/>
    <property type="match status" value="1"/>
</dbReference>
<evidence type="ECO:0000256" key="6">
    <source>
        <dbReference type="ARBA" id="ARBA00022840"/>
    </source>
</evidence>
<feature type="compositionally biased region" description="Pro residues" evidence="10">
    <location>
        <begin position="1"/>
        <end position="11"/>
    </location>
</feature>
<dbReference type="Pfam" id="PF00152">
    <property type="entry name" value="tRNA-synt_2"/>
    <property type="match status" value="1"/>
</dbReference>
<keyword evidence="6 9" id="KW-0067">ATP-binding</keyword>
<evidence type="ECO:0000256" key="2">
    <source>
        <dbReference type="ARBA" id="ARBA00005312"/>
    </source>
</evidence>
<feature type="binding site" evidence="9">
    <location>
        <begin position="258"/>
        <end position="260"/>
    </location>
    <ligand>
        <name>ATP</name>
        <dbReference type="ChEBI" id="CHEBI:30616"/>
    </ligand>
</feature>
<protein>
    <recommendedName>
        <fullName evidence="9">Aspartate--tRNA(Asp/Asn) ligase</fullName>
        <ecNumber evidence="9">6.1.1.23</ecNumber>
    </recommendedName>
    <alternativeName>
        <fullName evidence="9">Aspartyl-tRNA synthetase</fullName>
        <shortName evidence="9">AspRS</shortName>
    </alternativeName>
    <alternativeName>
        <fullName evidence="9">Non-discriminating aspartyl-tRNA synthetase</fullName>
        <shortName evidence="9">ND-AspRS</shortName>
    </alternativeName>
</protein>
<comment type="catalytic activity">
    <reaction evidence="9">
        <text>tRNA(Asx) + L-aspartate + ATP = L-aspartyl-tRNA(Asx) + AMP + diphosphate</text>
        <dbReference type="Rhea" id="RHEA:18349"/>
        <dbReference type="Rhea" id="RHEA-COMP:9710"/>
        <dbReference type="Rhea" id="RHEA-COMP:9711"/>
        <dbReference type="ChEBI" id="CHEBI:29991"/>
        <dbReference type="ChEBI" id="CHEBI:30616"/>
        <dbReference type="ChEBI" id="CHEBI:33019"/>
        <dbReference type="ChEBI" id="CHEBI:78442"/>
        <dbReference type="ChEBI" id="CHEBI:78516"/>
        <dbReference type="ChEBI" id="CHEBI:456215"/>
        <dbReference type="EC" id="6.1.1.23"/>
    </reaction>
</comment>
<dbReference type="Gene3D" id="2.40.50.140">
    <property type="entry name" value="Nucleic acid-binding proteins"/>
    <property type="match status" value="1"/>
</dbReference>
<feature type="binding site" evidence="9">
    <location>
        <begin position="250"/>
        <end position="252"/>
    </location>
    <ligand>
        <name>ATP</name>
        <dbReference type="ChEBI" id="CHEBI:30616"/>
    </ligand>
</feature>
<comment type="subcellular location">
    <subcellularLocation>
        <location evidence="1 9">Cytoplasm</location>
    </subcellularLocation>
</comment>
<name>A0ABW5VM41_9MICO</name>
<dbReference type="SUPFAM" id="SSF55681">
    <property type="entry name" value="Class II aaRS and biotin synthetases"/>
    <property type="match status" value="1"/>
</dbReference>
<accession>A0ABW5VM41</accession>
<evidence type="ECO:0000256" key="4">
    <source>
        <dbReference type="ARBA" id="ARBA00022598"/>
    </source>
</evidence>
<keyword evidence="8 9" id="KW-0030">Aminoacyl-tRNA synthetase</keyword>
<keyword evidence="5 9" id="KW-0547">Nucleotide-binding</keyword>
<evidence type="ECO:0000313" key="12">
    <source>
        <dbReference type="EMBL" id="MFD2792376.1"/>
    </source>
</evidence>
<evidence type="ECO:0000313" key="13">
    <source>
        <dbReference type="Proteomes" id="UP001597479"/>
    </source>
</evidence>
<dbReference type="InterPro" id="IPR004523">
    <property type="entry name" value="Asp-tRNA_synthase_2"/>
</dbReference>
<feature type="binding site" evidence="9">
    <location>
        <position position="397"/>
    </location>
    <ligand>
        <name>ATP</name>
        <dbReference type="ChEBI" id="CHEBI:30616"/>
    </ligand>
</feature>
<feature type="binding site" evidence="9">
    <location>
        <position position="400"/>
    </location>
    <ligand>
        <name>L-aspartate</name>
        <dbReference type="ChEBI" id="CHEBI:29991"/>
    </ligand>
</feature>
<sequence length="474" mass="50473">MRPPPQSPSPAPSTTAPTAAAGGATDGPVAATVRTLARDLAAVPPGSVVRLQGWVHRRRELANVTFLVLRDRTGLAQVVVRAGAGVGPGEPQGSPRVAAQVPPEETTVDVTGTVTANPQAPGGVELTEPVITPLTDAAETPPVELWRPALAVALPTLLDHAAVAWRHPAQKARWEVAATSLGGFRATLDAAGFTEICTPKLVGTATESGANVFPVDYFGRPAYLAQSPQFYKQQMVGVFERVYEVGPVFRAEPHDTVRHLAEYRSLDVELGFVRDHRDVLAVLRDVLAGMADAVRGSGAAERLGVEVPEVPAAFPVIHFADALALVGAPADEPDLAPEHERALGQWAMAEHGSDFVAVEGYPMAKRPFYTHPETGARAAAGDGRWSNSFDLLFRGLELVTGGQRLHRYPDYVAAIEARGEDPAAYASYLAAFRHGMPPHGGFAIGLERWVARLVGAANVREVTPFPRDLHRLVP</sequence>
<dbReference type="InterPro" id="IPR004364">
    <property type="entry name" value="Aa-tRNA-synt_II"/>
</dbReference>
<evidence type="ECO:0000256" key="5">
    <source>
        <dbReference type="ARBA" id="ARBA00022741"/>
    </source>
</evidence>
<proteinExistence type="inferred from homology"/>
<feature type="binding site" evidence="9">
    <location>
        <position position="207"/>
    </location>
    <ligand>
        <name>L-aspartate</name>
        <dbReference type="ChEBI" id="CHEBI:29991"/>
    </ligand>
</feature>
<dbReference type="InterPro" id="IPR012340">
    <property type="entry name" value="NA-bd_OB-fold"/>
</dbReference>
<comment type="subunit">
    <text evidence="9">Homodimer.</text>
</comment>
<feature type="domain" description="Aminoacyl-transfer RNA synthetases class-II family profile" evidence="11">
    <location>
        <begin position="184"/>
        <end position="474"/>
    </location>
</feature>
<feature type="compositionally biased region" description="Low complexity" evidence="10">
    <location>
        <begin position="12"/>
        <end position="26"/>
    </location>
</feature>
<feature type="binding site" evidence="9">
    <location>
        <begin position="445"/>
        <end position="448"/>
    </location>
    <ligand>
        <name>ATP</name>
        <dbReference type="ChEBI" id="CHEBI:30616"/>
    </ligand>
</feature>
<dbReference type="PANTHER" id="PTHR43450:SF1">
    <property type="entry name" value="ASPARTATE--TRNA LIGASE, CYTOPLASMIC"/>
    <property type="match status" value="1"/>
</dbReference>
<dbReference type="RefSeq" id="WP_377179940.1">
    <property type="nucleotide sequence ID" value="NZ_JBHUOG010000001.1"/>
</dbReference>
<dbReference type="PANTHER" id="PTHR43450">
    <property type="entry name" value="ASPARTYL-TRNA SYNTHETASE"/>
    <property type="match status" value="1"/>
</dbReference>
<dbReference type="HAMAP" id="MF_02075">
    <property type="entry name" value="Asp_tRNA_synth_type2"/>
    <property type="match status" value="1"/>
</dbReference>
<keyword evidence="7 9" id="KW-0648">Protein biosynthesis</keyword>
<reference evidence="13" key="1">
    <citation type="journal article" date="2019" name="Int. J. Syst. Evol. Microbiol.">
        <title>The Global Catalogue of Microorganisms (GCM) 10K type strain sequencing project: providing services to taxonomists for standard genome sequencing and annotation.</title>
        <authorList>
            <consortium name="The Broad Institute Genomics Platform"/>
            <consortium name="The Broad Institute Genome Sequencing Center for Infectious Disease"/>
            <person name="Wu L."/>
            <person name="Ma J."/>
        </authorList>
    </citation>
    <scope>NUCLEOTIDE SEQUENCE [LARGE SCALE GENOMIC DNA]</scope>
    <source>
        <strain evidence="13">CCM 7044</strain>
    </source>
</reference>
<feature type="binding site" evidence="9">
    <location>
        <position position="250"/>
    </location>
    <ligand>
        <name>L-aspartate</name>
        <dbReference type="ChEBI" id="CHEBI:29991"/>
    </ligand>
</feature>
<evidence type="ECO:0000259" key="11">
    <source>
        <dbReference type="PROSITE" id="PS50862"/>
    </source>
</evidence>
<feature type="region of interest" description="Aspartate" evidence="9">
    <location>
        <begin position="229"/>
        <end position="232"/>
    </location>
</feature>
<comment type="function">
    <text evidence="9">Aspartyl-tRNA synthetase with relaxed tRNA specificity since it is able to aspartylate not only its cognate tRNA(Asp) but also tRNA(Asn). Reaction proceeds in two steps: L-aspartate is first activated by ATP to form Asp-AMP and then transferred to the acceptor end of tRNA(Asp/Asn).</text>
</comment>
<dbReference type="InterPro" id="IPR006195">
    <property type="entry name" value="aa-tRNA-synth_II"/>
</dbReference>
<feature type="region of interest" description="Disordered" evidence="10">
    <location>
        <begin position="1"/>
        <end position="26"/>
    </location>
</feature>
<dbReference type="InterPro" id="IPR045864">
    <property type="entry name" value="aa-tRNA-synth_II/BPL/LPL"/>
</dbReference>
<evidence type="ECO:0000256" key="7">
    <source>
        <dbReference type="ARBA" id="ARBA00022917"/>
    </source>
</evidence>
<dbReference type="InterPro" id="IPR004365">
    <property type="entry name" value="NA-bd_OB_tRNA"/>
</dbReference>
<keyword evidence="3 9" id="KW-0963">Cytoplasm</keyword>
<organism evidence="12 13">
    <name type="scientific">Promicromonospora vindobonensis</name>
    <dbReference type="NCBI Taxonomy" id="195748"/>
    <lineage>
        <taxon>Bacteria</taxon>
        <taxon>Bacillati</taxon>
        <taxon>Actinomycetota</taxon>
        <taxon>Actinomycetes</taxon>
        <taxon>Micrococcales</taxon>
        <taxon>Promicromonosporaceae</taxon>
        <taxon>Promicromonospora</taxon>
    </lineage>
</organism>
<feature type="site" description="Important for tRNA non-discrimination" evidence="9">
    <location>
        <position position="121"/>
    </location>
</feature>
<dbReference type="InterPro" id="IPR002312">
    <property type="entry name" value="Asp/Asn-tRNA-synth_IIb"/>
</dbReference>
<dbReference type="Proteomes" id="UP001597479">
    <property type="component" value="Unassembled WGS sequence"/>
</dbReference>
<dbReference type="PROSITE" id="PS50862">
    <property type="entry name" value="AA_TRNA_LIGASE_II"/>
    <property type="match status" value="1"/>
</dbReference>
<dbReference type="Pfam" id="PF01336">
    <property type="entry name" value="tRNA_anti-codon"/>
    <property type="match status" value="1"/>
</dbReference>
<comment type="caution">
    <text evidence="12">The sequence shown here is derived from an EMBL/GenBank/DDBJ whole genome shotgun (WGS) entry which is preliminary data.</text>
</comment>